<evidence type="ECO:0000313" key="2">
    <source>
        <dbReference type="Proteomes" id="UP000187283"/>
    </source>
</evidence>
<name>A0A1R1Y025_9FUNG</name>
<comment type="caution">
    <text evidence="1">The sequence shown here is derived from an EMBL/GenBank/DDBJ whole genome shotgun (WGS) entry which is preliminary data.</text>
</comment>
<protein>
    <submittedName>
        <fullName evidence="1">Uncharacterized protein</fullName>
    </submittedName>
</protein>
<dbReference type="EMBL" id="LSSN01001293">
    <property type="protein sequence ID" value="OMJ20238.1"/>
    <property type="molecule type" value="Genomic_DNA"/>
</dbReference>
<keyword evidence="2" id="KW-1185">Reference proteome</keyword>
<sequence>MAVKRVEIDADGSRQVLCYAWFNKIENDQDIFKLVTEKSPLVENFSFINGEVFEIDVSKLNLGPVSELNNADVLQNSNIETIKMLYGIKGELPAESIIKVVWSSIAAKTLL</sequence>
<dbReference type="OrthoDB" id="10316026at2759"/>
<proteinExistence type="predicted"/>
<accession>A0A1R1Y025</accession>
<evidence type="ECO:0000313" key="1">
    <source>
        <dbReference type="EMBL" id="OMJ20238.1"/>
    </source>
</evidence>
<gene>
    <name evidence="1" type="ORF">AYI70_g4245</name>
</gene>
<dbReference type="AlphaFoldDB" id="A0A1R1Y025"/>
<dbReference type="Proteomes" id="UP000187283">
    <property type="component" value="Unassembled WGS sequence"/>
</dbReference>
<reference evidence="1 2" key="1">
    <citation type="submission" date="2017-01" db="EMBL/GenBank/DDBJ databases">
        <authorList>
            <person name="Mah S.A."/>
            <person name="Swanson W.J."/>
            <person name="Moy G.W."/>
            <person name="Vacquier V.D."/>
        </authorList>
    </citation>
    <scope>NUCLEOTIDE SEQUENCE [LARGE SCALE GENOMIC DNA]</scope>
    <source>
        <strain evidence="1 2">GSMNP</strain>
    </source>
</reference>
<organism evidence="1 2">
    <name type="scientific">Smittium culicis</name>
    <dbReference type="NCBI Taxonomy" id="133412"/>
    <lineage>
        <taxon>Eukaryota</taxon>
        <taxon>Fungi</taxon>
        <taxon>Fungi incertae sedis</taxon>
        <taxon>Zoopagomycota</taxon>
        <taxon>Kickxellomycotina</taxon>
        <taxon>Harpellomycetes</taxon>
        <taxon>Harpellales</taxon>
        <taxon>Legeriomycetaceae</taxon>
        <taxon>Smittium</taxon>
    </lineage>
</organism>